<evidence type="ECO:0000256" key="3">
    <source>
        <dbReference type="ARBA" id="ARBA00022833"/>
    </source>
</evidence>
<evidence type="ECO:0000256" key="2">
    <source>
        <dbReference type="ARBA" id="ARBA00022771"/>
    </source>
</evidence>
<evidence type="ECO:0000313" key="8">
    <source>
        <dbReference type="Proteomes" id="UP000001357"/>
    </source>
</evidence>
<proteinExistence type="predicted"/>
<protein>
    <recommendedName>
        <fullName evidence="6">SANT domain-containing protein</fullName>
    </recommendedName>
</protein>
<evidence type="ECO:0000256" key="1">
    <source>
        <dbReference type="ARBA" id="ARBA00022723"/>
    </source>
</evidence>
<dbReference type="GO" id="GO:0005634">
    <property type="term" value="C:nucleus"/>
    <property type="evidence" value="ECO:0007669"/>
    <property type="project" value="UniProtKB-ARBA"/>
</dbReference>
<dbReference type="GO" id="GO:0008270">
    <property type="term" value="F:zinc ion binding"/>
    <property type="evidence" value="ECO:0007669"/>
    <property type="project" value="UniProtKB-KW"/>
</dbReference>
<organism evidence="7 8">
    <name type="scientific">Monosiga brevicollis</name>
    <name type="common">Choanoflagellate</name>
    <dbReference type="NCBI Taxonomy" id="81824"/>
    <lineage>
        <taxon>Eukaryota</taxon>
        <taxon>Choanoflagellata</taxon>
        <taxon>Craspedida</taxon>
        <taxon>Salpingoecidae</taxon>
        <taxon>Monosiga</taxon>
    </lineage>
</organism>
<evidence type="ECO:0000259" key="6">
    <source>
        <dbReference type="PROSITE" id="PS51293"/>
    </source>
</evidence>
<dbReference type="PANTHER" id="PTHR10865">
    <property type="entry name" value="METASTASIS-ASSOCIATED PROTEIN AND MESODERM INDUCTION EARLY RESPONSE PROTEIN"/>
    <property type="match status" value="1"/>
</dbReference>
<dbReference type="InParanoid" id="A9VBU2"/>
<evidence type="ECO:0000256" key="4">
    <source>
        <dbReference type="ARBA" id="ARBA00023125"/>
    </source>
</evidence>
<keyword evidence="2" id="KW-0863">Zinc-finger</keyword>
<dbReference type="AlphaFoldDB" id="A9VBU2"/>
<dbReference type="RefSeq" id="XP_001750207.1">
    <property type="nucleotide sequence ID" value="XM_001750155.1"/>
</dbReference>
<dbReference type="PROSITE" id="PS51293">
    <property type="entry name" value="SANT"/>
    <property type="match status" value="1"/>
</dbReference>
<dbReference type="InterPro" id="IPR040138">
    <property type="entry name" value="MIER/MTA"/>
</dbReference>
<dbReference type="InterPro" id="IPR017884">
    <property type="entry name" value="SANT_dom"/>
</dbReference>
<sequence>MPREFTFHELDMFEIGLSAFGKNFPAIQRRYLSHRSVREVVRCYYDWKRTPRYDLWVMVSGFHGEQREALIEQIAESVERSRSPHALPSNLTLGDATLETASEWVASADTLTAASDQTSGAPDPAKATLAVTAGLLSSPRHNTGDADVDIDFLSPIKDLESIAGSLASEPHMSL</sequence>
<dbReference type="KEGG" id="mbr:MONBRDRAFT_34445"/>
<name>A9VBU2_MONBE</name>
<reference evidence="7 8" key="1">
    <citation type="journal article" date="2008" name="Nature">
        <title>The genome of the choanoflagellate Monosiga brevicollis and the origin of metazoans.</title>
        <authorList>
            <consortium name="JGI Sequencing"/>
            <person name="King N."/>
            <person name="Westbrook M.J."/>
            <person name="Young S.L."/>
            <person name="Kuo A."/>
            <person name="Abedin M."/>
            <person name="Chapman J."/>
            <person name="Fairclough S."/>
            <person name="Hellsten U."/>
            <person name="Isogai Y."/>
            <person name="Letunic I."/>
            <person name="Marr M."/>
            <person name="Pincus D."/>
            <person name="Putnam N."/>
            <person name="Rokas A."/>
            <person name="Wright K.J."/>
            <person name="Zuzow R."/>
            <person name="Dirks W."/>
            <person name="Good M."/>
            <person name="Goodstein D."/>
            <person name="Lemons D."/>
            <person name="Li W."/>
            <person name="Lyons J.B."/>
            <person name="Morris A."/>
            <person name="Nichols S."/>
            <person name="Richter D.J."/>
            <person name="Salamov A."/>
            <person name="Bork P."/>
            <person name="Lim W.A."/>
            <person name="Manning G."/>
            <person name="Miller W.T."/>
            <person name="McGinnis W."/>
            <person name="Shapiro H."/>
            <person name="Tjian R."/>
            <person name="Grigoriev I.V."/>
            <person name="Rokhsar D."/>
        </authorList>
    </citation>
    <scope>NUCLEOTIDE SEQUENCE [LARGE SCALE GENOMIC DNA]</scope>
    <source>
        <strain evidence="8">MX1 / ATCC 50154</strain>
    </source>
</reference>
<dbReference type="SUPFAM" id="SSF46689">
    <property type="entry name" value="Homeodomain-like"/>
    <property type="match status" value="1"/>
</dbReference>
<feature type="domain" description="SANT" evidence="6">
    <location>
        <begin position="1"/>
        <end position="52"/>
    </location>
</feature>
<dbReference type="Gene3D" id="1.10.10.60">
    <property type="entry name" value="Homeodomain-like"/>
    <property type="match status" value="1"/>
</dbReference>
<gene>
    <name evidence="7" type="ORF">MONBRDRAFT_34445</name>
</gene>
<accession>A9VBU2</accession>
<dbReference type="STRING" id="81824.A9VBU2"/>
<dbReference type="InterPro" id="IPR009057">
    <property type="entry name" value="Homeodomain-like_sf"/>
</dbReference>
<dbReference type="FunFam" id="1.10.10.60:FF:000012">
    <property type="entry name" value="Metastasis-associated 1 family, member 3"/>
    <property type="match status" value="1"/>
</dbReference>
<keyword evidence="8" id="KW-1185">Reference proteome</keyword>
<keyword evidence="5" id="KW-0539">Nucleus</keyword>
<keyword evidence="3" id="KW-0862">Zinc</keyword>
<evidence type="ECO:0000256" key="5">
    <source>
        <dbReference type="ARBA" id="ARBA00023242"/>
    </source>
</evidence>
<dbReference type="GO" id="GO:0003677">
    <property type="term" value="F:DNA binding"/>
    <property type="evidence" value="ECO:0007669"/>
    <property type="project" value="UniProtKB-KW"/>
</dbReference>
<evidence type="ECO:0000313" key="7">
    <source>
        <dbReference type="EMBL" id="EDQ85037.1"/>
    </source>
</evidence>
<dbReference type="EMBL" id="CH991578">
    <property type="protein sequence ID" value="EDQ85037.1"/>
    <property type="molecule type" value="Genomic_DNA"/>
</dbReference>
<dbReference type="PANTHER" id="PTHR10865:SF28">
    <property type="entry name" value="ELM2 DOMAIN-CONTAINING PROTEIN"/>
    <property type="match status" value="1"/>
</dbReference>
<dbReference type="GeneID" id="5895408"/>
<keyword evidence="4" id="KW-0238">DNA-binding</keyword>
<keyword evidence="1" id="KW-0479">Metal-binding</keyword>
<dbReference type="Proteomes" id="UP000001357">
    <property type="component" value="Unassembled WGS sequence"/>
</dbReference>